<dbReference type="PANTHER" id="PTHR15838">
    <property type="entry name" value="NUCLEOLAR PROTEIN OF 40 KDA"/>
    <property type="match status" value="1"/>
</dbReference>
<dbReference type="GO" id="GO:0003899">
    <property type="term" value="F:DNA-directed RNA polymerase activity"/>
    <property type="evidence" value="ECO:0007669"/>
    <property type="project" value="InterPro"/>
</dbReference>
<feature type="region of interest" description="Disordered" evidence="2">
    <location>
        <begin position="269"/>
        <end position="291"/>
    </location>
</feature>
<keyword evidence="5" id="KW-0804">Transcription</keyword>
<dbReference type="Gene3D" id="2.40.50.140">
    <property type="entry name" value="Nucleic acid-binding proteins"/>
    <property type="match status" value="1"/>
</dbReference>
<evidence type="ECO:0000256" key="2">
    <source>
        <dbReference type="SAM" id="MobiDB-lite"/>
    </source>
</evidence>
<dbReference type="GO" id="GO:0008270">
    <property type="term" value="F:zinc ion binding"/>
    <property type="evidence" value="ECO:0007669"/>
    <property type="project" value="UniProtKB-KW"/>
</dbReference>
<accession>A0A1Q9D8L6</accession>
<feature type="domain" description="S1 motif" evidence="3">
    <location>
        <begin position="1"/>
        <end position="57"/>
    </location>
</feature>
<organism evidence="5 6">
    <name type="scientific">Symbiodinium microadriaticum</name>
    <name type="common">Dinoflagellate</name>
    <name type="synonym">Zooxanthella microadriatica</name>
    <dbReference type="NCBI Taxonomy" id="2951"/>
    <lineage>
        <taxon>Eukaryota</taxon>
        <taxon>Sar</taxon>
        <taxon>Alveolata</taxon>
        <taxon>Dinophyceae</taxon>
        <taxon>Suessiales</taxon>
        <taxon>Symbiodiniaceae</taxon>
        <taxon>Symbiodinium</taxon>
    </lineage>
</organism>
<feature type="region of interest" description="Disordered" evidence="2">
    <location>
        <begin position="60"/>
        <end position="87"/>
    </location>
</feature>
<dbReference type="Proteomes" id="UP000186817">
    <property type="component" value="Unassembled WGS sequence"/>
</dbReference>
<feature type="compositionally biased region" description="Basic residues" evidence="2">
    <location>
        <begin position="177"/>
        <end position="202"/>
    </location>
</feature>
<feature type="domain" description="CCHC-type" evidence="4">
    <location>
        <begin position="100"/>
        <end position="113"/>
    </location>
</feature>
<proteinExistence type="predicted"/>
<dbReference type="PANTHER" id="PTHR15838:SF1">
    <property type="entry name" value="ZINC FINGER CCHC DOMAIN-CONTAINING PROTEIN 17"/>
    <property type="match status" value="1"/>
</dbReference>
<dbReference type="InterPro" id="IPR003029">
    <property type="entry name" value="S1_domain"/>
</dbReference>
<keyword evidence="5" id="KW-0240">DNA-directed RNA polymerase</keyword>
<dbReference type="Pfam" id="PF01194">
    <property type="entry name" value="RNA_pol_N"/>
    <property type="match status" value="1"/>
</dbReference>
<dbReference type="InterPro" id="IPR023580">
    <property type="entry name" value="RNA_pol_su_RPB10"/>
</dbReference>
<sequence length="1131" mass="123663">MLFARPSHRADGLLHISRLSASGRVEAVADVLAQDDAVWVKVVEVREEEGKFSLDMRFVGQRDGEDQDPNNVQADAGKGKGQGKSAPEPIRIGAIQATTCSRCGARGHSARECWAGGGKQYDLVEEGPEASGKAGGRGLEDAAGGHDAATVKKALQEYFKRKAAGEDSSSSSSSSDKKKKKKKKKEKKKEKKEKKKRKKEKKKDKSAAKEVGADMLMLLDIVMSIACFVHFKSFKAVTGMTCYAERLPKLHASVEVRWEKYLQLLQRKSEEQEKQDRDDPENRSRPKPAPEKEVLDELGFNRYCCRRMMLTHVDLIEKVMNYNIYEKRGQQLAMEDEDQEMEVRSEGWSRHHAPWEEVSLSIADLGSICIHLSSFLRSSEVARSEEAGICSKDVARFLWRKAAMAHLAHIPIWGPSGNFVIQQLLDSGVQGKAFLRELLLLRRAVFPPKSWCPAIQETSFSNLKVLPCSQQAEDTDSQAQQDAVVPVEAAVPLATGTRLGQPLAAGMELKAANDESLKAEDVSSGFCLGVEICAGHADGRSMSVMFAPFAGLCYMQYGGERCVMCATVLPPVEGTVTKLRAWVQVTEEGGLFFLRQDPESAKIEETGLIPQEALPCWKSEFFACMYFWRDHLLTPIMSTVIHSGKTLPGDLPQLEGGGKTLLFVQVWIAGDTRIWAPRYAKALAVGAMVAVLSRNLQQAMRRRPTAAFVGALGPERQPLNATTLMEVFRDDDADADVFPREDLPRALPLEYQVHAGAGSPQTGEIHCSAAGAVAGQESVLDSWQLQYKKRLPGLGAKLRGWQPSLSATVASSGNSASLRWSKALLPDEEAPSPEQADGTGLDLHFESSLKAAQPQSVSKAENEWEQRAEVVIGPRAQAKYLNFSLPVGVALGAVVSSRVQPDDDGRPGTPPWHPKFFAELSWPGLYELCGWLLEARTLHRKVGALSGQAMRAWSSAENPSPPAQWSLQHFKQHPPVRLPNIVGDGMDSASSFLRDRLSWLRQRSDPWTLRSSSRPAVMPATKLRISSDGPSALLGLQSAQAGLGGSGFESVAEVSRLGWGAKLAVALGIADQGFGQPRYAVTATGAWHNSTSVTHELKWMLSEGQWAGVTFQNGGPGRPPRINAAVELVGR</sequence>
<dbReference type="InterPro" id="IPR000268">
    <property type="entry name" value="RPABC5/Rpb10"/>
</dbReference>
<evidence type="ECO:0000259" key="4">
    <source>
        <dbReference type="PROSITE" id="PS50158"/>
    </source>
</evidence>
<evidence type="ECO:0000313" key="6">
    <source>
        <dbReference type="Proteomes" id="UP000186817"/>
    </source>
</evidence>
<evidence type="ECO:0000256" key="1">
    <source>
        <dbReference type="PROSITE-ProRule" id="PRU00047"/>
    </source>
</evidence>
<keyword evidence="6" id="KW-1185">Reference proteome</keyword>
<dbReference type="SMART" id="SM00343">
    <property type="entry name" value="ZnF_C2HC"/>
    <property type="match status" value="1"/>
</dbReference>
<dbReference type="SUPFAM" id="SSF46924">
    <property type="entry name" value="RNA polymerase subunit RPB10"/>
    <property type="match status" value="1"/>
</dbReference>
<name>A0A1Q9D8L6_SYMMI</name>
<dbReference type="OrthoDB" id="446046at2759"/>
<dbReference type="InterPro" id="IPR012340">
    <property type="entry name" value="NA-bd_OB-fold"/>
</dbReference>
<evidence type="ECO:0000313" key="5">
    <source>
        <dbReference type="EMBL" id="OLP91510.1"/>
    </source>
</evidence>
<feature type="region of interest" description="Disordered" evidence="2">
    <location>
        <begin position="125"/>
        <end position="147"/>
    </location>
</feature>
<dbReference type="Gene3D" id="1.10.10.60">
    <property type="entry name" value="Homeodomain-like"/>
    <property type="match status" value="1"/>
</dbReference>
<dbReference type="PROSITE" id="PS50158">
    <property type="entry name" value="ZF_CCHC"/>
    <property type="match status" value="1"/>
</dbReference>
<dbReference type="GO" id="GO:0000428">
    <property type="term" value="C:DNA-directed RNA polymerase complex"/>
    <property type="evidence" value="ECO:0007669"/>
    <property type="project" value="UniProtKB-KW"/>
</dbReference>
<protein>
    <submittedName>
        <fullName evidence="5">DNA-directed RNA polymerase subunit 10-like protein</fullName>
    </submittedName>
</protein>
<evidence type="ECO:0000259" key="3">
    <source>
        <dbReference type="PROSITE" id="PS50126"/>
    </source>
</evidence>
<reference evidence="5 6" key="1">
    <citation type="submission" date="2016-02" db="EMBL/GenBank/DDBJ databases">
        <title>Genome analysis of coral dinoflagellate symbionts highlights evolutionary adaptations to a symbiotic lifestyle.</title>
        <authorList>
            <person name="Aranda M."/>
            <person name="Li Y."/>
            <person name="Liew Y.J."/>
            <person name="Baumgarten S."/>
            <person name="Simakov O."/>
            <person name="Wilson M."/>
            <person name="Piel J."/>
            <person name="Ashoor H."/>
            <person name="Bougouffa S."/>
            <person name="Bajic V.B."/>
            <person name="Ryu T."/>
            <person name="Ravasi T."/>
            <person name="Bayer T."/>
            <person name="Micklem G."/>
            <person name="Kim H."/>
            <person name="Bhak J."/>
            <person name="Lajeunesse T.C."/>
            <person name="Voolstra C.R."/>
        </authorList>
    </citation>
    <scope>NUCLEOTIDE SEQUENCE [LARGE SCALE GENOMIC DNA]</scope>
    <source>
        <strain evidence="5 6">CCMP2467</strain>
    </source>
</reference>
<comment type="caution">
    <text evidence="5">The sequence shown here is derived from an EMBL/GenBank/DDBJ whole genome shotgun (WGS) entry which is preliminary data.</text>
</comment>
<dbReference type="GO" id="GO:0043489">
    <property type="term" value="P:RNA stabilization"/>
    <property type="evidence" value="ECO:0007669"/>
    <property type="project" value="TreeGrafter"/>
</dbReference>
<dbReference type="PROSITE" id="PS50126">
    <property type="entry name" value="S1"/>
    <property type="match status" value="1"/>
</dbReference>
<gene>
    <name evidence="5" type="primary">NRPB10L</name>
    <name evidence="5" type="ORF">AK812_SmicGene26772</name>
</gene>
<dbReference type="EMBL" id="LSRX01000661">
    <property type="protein sequence ID" value="OLP91510.1"/>
    <property type="molecule type" value="Genomic_DNA"/>
</dbReference>
<dbReference type="GO" id="GO:0003723">
    <property type="term" value="F:RNA binding"/>
    <property type="evidence" value="ECO:0007669"/>
    <property type="project" value="TreeGrafter"/>
</dbReference>
<keyword evidence="1" id="KW-0863">Zinc-finger</keyword>
<dbReference type="AlphaFoldDB" id="A0A1Q9D8L6"/>
<keyword evidence="1" id="KW-0479">Metal-binding</keyword>
<dbReference type="GO" id="GO:0006351">
    <property type="term" value="P:DNA-templated transcription"/>
    <property type="evidence" value="ECO:0007669"/>
    <property type="project" value="InterPro"/>
</dbReference>
<dbReference type="GO" id="GO:0003677">
    <property type="term" value="F:DNA binding"/>
    <property type="evidence" value="ECO:0007669"/>
    <property type="project" value="InterPro"/>
</dbReference>
<dbReference type="InterPro" id="IPR001878">
    <property type="entry name" value="Znf_CCHC"/>
</dbReference>
<dbReference type="SUPFAM" id="SSF50249">
    <property type="entry name" value="Nucleic acid-binding proteins"/>
    <property type="match status" value="1"/>
</dbReference>
<feature type="region of interest" description="Disordered" evidence="2">
    <location>
        <begin position="162"/>
        <end position="207"/>
    </location>
</feature>
<keyword evidence="1" id="KW-0862">Zinc</keyword>